<accession>A0A645D930</accession>
<sequence length="118" mass="13123">MGSDVLIRIFAVRDQKNPDFKPFMNQDLQSPQGGLLTRRIGIEGGDDALDISLHQTGLNRSQRCSQGSHGLMNSGLVERNAVHVAFYDQQSTFIPGHFLQEEVHAVQVGSFMEQQRLG</sequence>
<comment type="caution">
    <text evidence="1">The sequence shown here is derived from an EMBL/GenBank/DDBJ whole genome shotgun (WGS) entry which is preliminary data.</text>
</comment>
<proteinExistence type="predicted"/>
<gene>
    <name evidence="1" type="ORF">SDC9_132639</name>
</gene>
<dbReference type="AlphaFoldDB" id="A0A645D930"/>
<protein>
    <submittedName>
        <fullName evidence="1">Uncharacterized protein</fullName>
    </submittedName>
</protein>
<organism evidence="1">
    <name type="scientific">bioreactor metagenome</name>
    <dbReference type="NCBI Taxonomy" id="1076179"/>
    <lineage>
        <taxon>unclassified sequences</taxon>
        <taxon>metagenomes</taxon>
        <taxon>ecological metagenomes</taxon>
    </lineage>
</organism>
<dbReference type="EMBL" id="VSSQ01033831">
    <property type="protein sequence ID" value="MPM85558.1"/>
    <property type="molecule type" value="Genomic_DNA"/>
</dbReference>
<reference evidence="1" key="1">
    <citation type="submission" date="2019-08" db="EMBL/GenBank/DDBJ databases">
        <authorList>
            <person name="Kucharzyk K."/>
            <person name="Murdoch R.W."/>
            <person name="Higgins S."/>
            <person name="Loffler F."/>
        </authorList>
    </citation>
    <scope>NUCLEOTIDE SEQUENCE</scope>
</reference>
<evidence type="ECO:0000313" key="1">
    <source>
        <dbReference type="EMBL" id="MPM85558.1"/>
    </source>
</evidence>
<name>A0A645D930_9ZZZZ</name>